<evidence type="ECO:0000256" key="1">
    <source>
        <dbReference type="SAM" id="Coils"/>
    </source>
</evidence>
<protein>
    <submittedName>
        <fullName evidence="3">ABC transporter permease</fullName>
    </submittedName>
</protein>
<keyword evidence="2" id="KW-1133">Transmembrane helix</keyword>
<feature type="transmembrane region" description="Helical" evidence="2">
    <location>
        <begin position="41"/>
        <end position="62"/>
    </location>
</feature>
<evidence type="ECO:0000256" key="2">
    <source>
        <dbReference type="SAM" id="Phobius"/>
    </source>
</evidence>
<keyword evidence="2" id="KW-0812">Transmembrane</keyword>
<keyword evidence="1" id="KW-0175">Coiled coil</keyword>
<gene>
    <name evidence="3" type="ORF">WMO43_13135</name>
</gene>
<dbReference type="Proteomes" id="UP001454489">
    <property type="component" value="Unassembled WGS sequence"/>
</dbReference>
<feature type="transmembrane region" description="Helical" evidence="2">
    <location>
        <begin position="6"/>
        <end position="29"/>
    </location>
</feature>
<evidence type="ECO:0000313" key="3">
    <source>
        <dbReference type="EMBL" id="MEQ2558794.1"/>
    </source>
</evidence>
<name>A0ABV1HGF2_9FIRM</name>
<proteinExistence type="predicted"/>
<reference evidence="3 4" key="1">
    <citation type="submission" date="2024-03" db="EMBL/GenBank/DDBJ databases">
        <title>Human intestinal bacterial collection.</title>
        <authorList>
            <person name="Pauvert C."/>
            <person name="Hitch T.C.A."/>
            <person name="Clavel T."/>
        </authorList>
    </citation>
    <scope>NUCLEOTIDE SEQUENCE [LARGE SCALE GENOMIC DNA]</scope>
    <source>
        <strain evidence="3 4">CLA-AA-H185</strain>
    </source>
</reference>
<feature type="coiled-coil region" evidence="1">
    <location>
        <begin position="196"/>
        <end position="262"/>
    </location>
</feature>
<dbReference type="InterPro" id="IPR010540">
    <property type="entry name" value="CmpB_TMEM229"/>
</dbReference>
<organism evidence="3 4">
    <name type="scientific">Maccoyibacter intestinihominis</name>
    <dbReference type="NCBI Taxonomy" id="3133499"/>
    <lineage>
        <taxon>Bacteria</taxon>
        <taxon>Bacillati</taxon>
        <taxon>Bacillota</taxon>
        <taxon>Clostridia</taxon>
        <taxon>Lachnospirales</taxon>
        <taxon>Lachnospiraceae</taxon>
        <taxon>Maccoyibacter</taxon>
    </lineage>
</organism>
<sequence length="297" mass="34629">MPQTIYEVLWIFIVYAVIGWCSEVAYAALDTGKFVNRGFLNGPYCPIYGFGISLVIVVLTPLKENLLILYIGSVILTSVIEYITGYLLEKVFHNKWWDYSDKPYNIKGYICLKFSLFWGFACTFIVLILHPIIYGIIKIVPFLIGVIILTVVLVFFAIDCGITVATIMKFNERLKRMNEIAQRIHHLSDEVGENIYENVTEALEKKEKFEEEHEEQIVKIAEKKENIRLGAEVRKIEGRMEIERLKEQYRNMLEEKINGHNRLMKAFPKMTSDNHNETLQRLKTYIEKRGKSDDKRS</sequence>
<comment type="caution">
    <text evidence="3">The sequence shown here is derived from an EMBL/GenBank/DDBJ whole genome shotgun (WGS) entry which is preliminary data.</text>
</comment>
<dbReference type="EMBL" id="JBBMEX010000016">
    <property type="protein sequence ID" value="MEQ2558794.1"/>
    <property type="molecule type" value="Genomic_DNA"/>
</dbReference>
<evidence type="ECO:0000313" key="4">
    <source>
        <dbReference type="Proteomes" id="UP001454489"/>
    </source>
</evidence>
<feature type="transmembrane region" description="Helical" evidence="2">
    <location>
        <begin position="139"/>
        <end position="167"/>
    </location>
</feature>
<feature type="transmembrane region" description="Helical" evidence="2">
    <location>
        <begin position="109"/>
        <end position="133"/>
    </location>
</feature>
<accession>A0ABV1HGF2</accession>
<dbReference type="RefSeq" id="WP_353531495.1">
    <property type="nucleotide sequence ID" value="NZ_JBBMEX010000016.1"/>
</dbReference>
<keyword evidence="4" id="KW-1185">Reference proteome</keyword>
<dbReference type="Pfam" id="PF06541">
    <property type="entry name" value="ABC_trans_CmpB"/>
    <property type="match status" value="1"/>
</dbReference>
<feature type="transmembrane region" description="Helical" evidence="2">
    <location>
        <begin position="68"/>
        <end position="88"/>
    </location>
</feature>
<keyword evidence="2" id="KW-0472">Membrane</keyword>